<evidence type="ECO:0000313" key="2">
    <source>
        <dbReference type="Proteomes" id="UP000294813"/>
    </source>
</evidence>
<dbReference type="RefSeq" id="WP_131919383.1">
    <property type="nucleotide sequence ID" value="NZ_JAOQNU010000013.1"/>
</dbReference>
<sequence length="224" mass="25608">MEEQRFWIAYAPANHVYPIEIGIKKVAYDDVRYEPELIRGLCLKHCKNFGLSGKCPPKAPLFPDLADPGDELVFIYATFYPQFKTVAVQRCRQIYVHWRSQDQILTALLHQLGSKLGEQFPGWVLGAGHCRRCDRKKCTVTTDPGTCAHPQQRTFSMEATGINVVSMVQEHFGITLRWYKRDASFDLPMTKCGLLISKADLDLADVFKVVTHHYQLIEEPNHPT</sequence>
<accession>A0A4V2SWV6</accession>
<gene>
    <name evidence="1" type="ORF">EDD73_11423</name>
</gene>
<dbReference type="Pfam" id="PF10050">
    <property type="entry name" value="DUF2284"/>
    <property type="match status" value="1"/>
</dbReference>
<keyword evidence="2" id="KW-1185">Reference proteome</keyword>
<dbReference type="InterPro" id="IPR019271">
    <property type="entry name" value="DUF2284_metal-binding"/>
</dbReference>
<name>A0A4V2SWV6_9FIRM</name>
<dbReference type="AlphaFoldDB" id="A0A4V2SWV6"/>
<proteinExistence type="predicted"/>
<protein>
    <submittedName>
        <fullName evidence="1">Putative metal-binding protein</fullName>
    </submittedName>
</protein>
<dbReference type="EMBL" id="SLXT01000014">
    <property type="protein sequence ID" value="TCP63876.1"/>
    <property type="molecule type" value="Genomic_DNA"/>
</dbReference>
<dbReference type="OrthoDB" id="5420534at2"/>
<organism evidence="1 2">
    <name type="scientific">Heliophilum fasciatum</name>
    <dbReference type="NCBI Taxonomy" id="35700"/>
    <lineage>
        <taxon>Bacteria</taxon>
        <taxon>Bacillati</taxon>
        <taxon>Bacillota</taxon>
        <taxon>Clostridia</taxon>
        <taxon>Eubacteriales</taxon>
        <taxon>Heliobacteriaceae</taxon>
        <taxon>Heliophilum</taxon>
    </lineage>
</organism>
<evidence type="ECO:0000313" key="1">
    <source>
        <dbReference type="EMBL" id="TCP63876.1"/>
    </source>
</evidence>
<comment type="caution">
    <text evidence="1">The sequence shown here is derived from an EMBL/GenBank/DDBJ whole genome shotgun (WGS) entry which is preliminary data.</text>
</comment>
<reference evidence="1 2" key="1">
    <citation type="submission" date="2019-03" db="EMBL/GenBank/DDBJ databases">
        <title>Genomic Encyclopedia of Type Strains, Phase IV (KMG-IV): sequencing the most valuable type-strain genomes for metagenomic binning, comparative biology and taxonomic classification.</title>
        <authorList>
            <person name="Goeker M."/>
        </authorList>
    </citation>
    <scope>NUCLEOTIDE SEQUENCE [LARGE SCALE GENOMIC DNA]</scope>
    <source>
        <strain evidence="1 2">DSM 11170</strain>
    </source>
</reference>
<dbReference type="Proteomes" id="UP000294813">
    <property type="component" value="Unassembled WGS sequence"/>
</dbReference>